<dbReference type="EMBL" id="CABVHU010000006">
    <property type="protein sequence ID" value="VVO01960.1"/>
    <property type="molecule type" value="Genomic_DNA"/>
</dbReference>
<feature type="compositionally biased region" description="Low complexity" evidence="1">
    <location>
        <begin position="137"/>
        <end position="159"/>
    </location>
</feature>
<dbReference type="PANTHER" id="PTHR48148">
    <property type="entry name" value="KERATINOCYTE PROLINE-RICH PROTEIN"/>
    <property type="match status" value="1"/>
</dbReference>
<dbReference type="NCBIfam" id="TIGR03504">
    <property type="entry name" value="FimV_Cterm"/>
    <property type="match status" value="1"/>
</dbReference>
<evidence type="ECO:0000259" key="4">
    <source>
        <dbReference type="PROSITE" id="PS51782"/>
    </source>
</evidence>
<evidence type="ECO:0000313" key="5">
    <source>
        <dbReference type="EMBL" id="VVO01960.1"/>
    </source>
</evidence>
<feature type="region of interest" description="Disordered" evidence="1">
    <location>
        <begin position="137"/>
        <end position="166"/>
    </location>
</feature>
<dbReference type="RefSeq" id="WP_150798320.1">
    <property type="nucleotide sequence ID" value="NZ_CABVHU010000006.1"/>
</dbReference>
<dbReference type="InterPro" id="IPR036779">
    <property type="entry name" value="LysM_dom_sf"/>
</dbReference>
<feature type="region of interest" description="Disordered" evidence="1">
    <location>
        <begin position="249"/>
        <end position="276"/>
    </location>
</feature>
<dbReference type="InterPro" id="IPR057840">
    <property type="entry name" value="FimV_N"/>
</dbReference>
<dbReference type="InterPro" id="IPR020011">
    <property type="entry name" value="FimV_C"/>
</dbReference>
<keyword evidence="3" id="KW-0732">Signal</keyword>
<feature type="chain" id="PRO_5022911089" description="LysM domain-containing protein" evidence="3">
    <location>
        <begin position="25"/>
        <end position="922"/>
    </location>
</feature>
<organism evidence="5 6">
    <name type="scientific">Pseudomonas fluorescens</name>
    <dbReference type="NCBI Taxonomy" id="294"/>
    <lineage>
        <taxon>Bacteria</taxon>
        <taxon>Pseudomonadati</taxon>
        <taxon>Pseudomonadota</taxon>
        <taxon>Gammaproteobacteria</taxon>
        <taxon>Pseudomonadales</taxon>
        <taxon>Pseudomonadaceae</taxon>
        <taxon>Pseudomonas</taxon>
    </lineage>
</organism>
<name>A0A5E7CBD3_PSEFL</name>
<reference evidence="5 6" key="1">
    <citation type="submission" date="2019-09" db="EMBL/GenBank/DDBJ databases">
        <authorList>
            <person name="Chandra G."/>
            <person name="Truman W A."/>
        </authorList>
    </citation>
    <scope>NUCLEOTIDE SEQUENCE [LARGE SCALE GENOMIC DNA]</scope>
    <source>
        <strain evidence="5">PS833</strain>
    </source>
</reference>
<sequence precursor="true">MVQVRKLVLAIAAASALSSGVAHALGLGELTLKSTLDQPLVAEIELLDVKELTAADVVPSLASPEEFAKAGVDRQAFLNDLSFTPVLNPSGKSILRVTSSKPLSEPMVKFLVQVMWPNGRLLRDYSVLLDPSKFSPQTADAAAQPAPTSAVTAPVTGATEPGQYTTTPRDTLWEIAAKARNGGSVQQTMLAIQALNPDAFIGGNINRLKTGQVLRLPDQAQSTQLPQREAIAVVAAQNTAWRQGRRYVPKAGAGQQQLDATNRPRGDGTAAQPARDNLSLVSAETGKAGKGVAGDAKALNNKLAMTQENLDTTRRDNEELKSRMTDLQSQLDKLQRLIELKNNQLARLQAEGAADAPVDAAAAAAISAELTADPAAAPGQANADTPVAAPGQADAAIPASEATPAATETTPAPGETPVEPTPAASDEQKFNELLTNPALLGLVGGGAVVLLLLLLLLARRRKAQQEAEKHVRMARELAEEQQNPAEQDQLEDSFEGLEVPPPSVKLNTAPAPDPAPVPAPTPAPTPAPARAPLIVPVVVTPPIAAPLVSPAVDRHDDDVLRKAHTHFAAGRLNQAAALLEDSIKYEPQRSDLRLKLMEVYGQQGIRDAFVAQERQLVANGENFARVEQLKNRFPAMALAAGGGIAAASMAAELDAQYLRELLLDEPQAPAVPDDFDSAFDLSLAEPQSPAAAPAVPDDFDSAFDLSLDEPQSPAAAPVAPAPAPDTVAELDDFPLEDDLSFGSVLQQQTEARENLDDLSDFDLDMDLGGDASPAILAEDDFLLSLDDEVKDAAVAPAPAAPAPDDLELPADFDLSLADEMDAPAAPETFAADLSDVNAELDRLSQSLGEPTFTAQDALASADDEPEFDFLSGADEVATKLDLAQAYIDMGDADGARDILNEVVTEGDAGQKDEAKELLSRLA</sequence>
<feature type="region of interest" description="Disordered" evidence="1">
    <location>
        <begin position="495"/>
        <end position="524"/>
    </location>
</feature>
<dbReference type="PANTHER" id="PTHR48148:SF2">
    <property type="entry name" value="PA14 DOMAIN-CONTAINING PROTEIN"/>
    <property type="match status" value="1"/>
</dbReference>
<feature type="domain" description="LysM" evidence="4">
    <location>
        <begin position="162"/>
        <end position="216"/>
    </location>
</feature>
<gene>
    <name evidence="5" type="ORF">PS833_02727</name>
</gene>
<evidence type="ECO:0000256" key="1">
    <source>
        <dbReference type="SAM" id="MobiDB-lite"/>
    </source>
</evidence>
<dbReference type="InterPro" id="IPR020012">
    <property type="entry name" value="LysM_FimV"/>
</dbReference>
<dbReference type="AlphaFoldDB" id="A0A5E7CBD3"/>
<dbReference type="InterPro" id="IPR018392">
    <property type="entry name" value="LysM"/>
</dbReference>
<evidence type="ECO:0000256" key="3">
    <source>
        <dbReference type="SAM" id="SignalP"/>
    </source>
</evidence>
<feature type="compositionally biased region" description="Pro residues" evidence="1">
    <location>
        <begin position="511"/>
        <end position="524"/>
    </location>
</feature>
<feature type="region of interest" description="Disordered" evidence="1">
    <location>
        <begin position="304"/>
        <end position="323"/>
    </location>
</feature>
<dbReference type="Proteomes" id="UP000409037">
    <property type="component" value="Unassembled WGS sequence"/>
</dbReference>
<feature type="compositionally biased region" description="Basic and acidic residues" evidence="1">
    <location>
        <begin position="311"/>
        <end position="323"/>
    </location>
</feature>
<dbReference type="NCBIfam" id="TIGR03505">
    <property type="entry name" value="FimV_core"/>
    <property type="match status" value="1"/>
</dbReference>
<keyword evidence="2" id="KW-0812">Transmembrane</keyword>
<protein>
    <recommendedName>
        <fullName evidence="4">LysM domain-containing protein</fullName>
    </recommendedName>
</protein>
<keyword evidence="2" id="KW-1133">Transmembrane helix</keyword>
<accession>A0A5E7CBD3</accession>
<keyword evidence="2" id="KW-0472">Membrane</keyword>
<dbReference type="PROSITE" id="PS51782">
    <property type="entry name" value="LYSM"/>
    <property type="match status" value="1"/>
</dbReference>
<dbReference type="Pfam" id="PF25800">
    <property type="entry name" value="FimV_N"/>
    <property type="match status" value="1"/>
</dbReference>
<evidence type="ECO:0000313" key="6">
    <source>
        <dbReference type="Proteomes" id="UP000409037"/>
    </source>
</evidence>
<feature type="region of interest" description="Disordered" evidence="1">
    <location>
        <begin position="376"/>
        <end position="424"/>
    </location>
</feature>
<feature type="transmembrane region" description="Helical" evidence="2">
    <location>
        <begin position="438"/>
        <end position="458"/>
    </location>
</feature>
<proteinExistence type="predicted"/>
<dbReference type="Gene3D" id="1.20.58.2200">
    <property type="match status" value="1"/>
</dbReference>
<dbReference type="OrthoDB" id="5298707at2"/>
<dbReference type="InterPro" id="IPR038440">
    <property type="entry name" value="FimV_C_sf"/>
</dbReference>
<dbReference type="Gene3D" id="3.10.350.10">
    <property type="entry name" value="LysM domain"/>
    <property type="match status" value="1"/>
</dbReference>
<evidence type="ECO:0000256" key="2">
    <source>
        <dbReference type="SAM" id="Phobius"/>
    </source>
</evidence>
<feature type="signal peptide" evidence="3">
    <location>
        <begin position="1"/>
        <end position="24"/>
    </location>
</feature>
<dbReference type="CDD" id="cd00118">
    <property type="entry name" value="LysM"/>
    <property type="match status" value="1"/>
</dbReference>